<evidence type="ECO:0000256" key="6">
    <source>
        <dbReference type="ARBA" id="ARBA00022842"/>
    </source>
</evidence>
<evidence type="ECO:0000256" key="2">
    <source>
        <dbReference type="ARBA" id="ARBA00022649"/>
    </source>
</evidence>
<dbReference type="Proteomes" id="UP000007517">
    <property type="component" value="Chromosome"/>
</dbReference>
<dbReference type="GO" id="GO:0090729">
    <property type="term" value="F:toxin activity"/>
    <property type="evidence" value="ECO:0007669"/>
    <property type="project" value="UniProtKB-KW"/>
</dbReference>
<evidence type="ECO:0000313" key="10">
    <source>
        <dbReference type="EMBL" id="CCG01302.1"/>
    </source>
</evidence>
<evidence type="ECO:0000256" key="3">
    <source>
        <dbReference type="ARBA" id="ARBA00022722"/>
    </source>
</evidence>
<reference evidence="10 11" key="1">
    <citation type="journal article" date="2012" name="J. Bacteriol.">
        <title>Genome Sequence of Blastococcus saxobsidens DD2, a Stone-Inhabiting Bacterium.</title>
        <authorList>
            <person name="Chouaia B."/>
            <person name="Crotti E."/>
            <person name="Brusetti L."/>
            <person name="Daffonchio D."/>
            <person name="Essoussi I."/>
            <person name="Nouioui I."/>
            <person name="Sbissi I."/>
            <person name="Ghodhbane-Gtari F."/>
            <person name="Gtari M."/>
            <person name="Vacherie B."/>
            <person name="Barbe V."/>
            <person name="Medigue C."/>
            <person name="Gury J."/>
            <person name="Pujic P."/>
            <person name="Normand P."/>
        </authorList>
    </citation>
    <scope>NUCLEOTIDE SEQUENCE [LARGE SCALE GENOMIC DNA]</scope>
    <source>
        <strain evidence="10 11">DD2</strain>
    </source>
</reference>
<evidence type="ECO:0000256" key="1">
    <source>
        <dbReference type="ARBA" id="ARBA00001946"/>
    </source>
</evidence>
<dbReference type="InterPro" id="IPR050556">
    <property type="entry name" value="Type_II_TA_system_RNase"/>
</dbReference>
<name>H6RM60_BLASD</name>
<dbReference type="SUPFAM" id="SSF88723">
    <property type="entry name" value="PIN domain-like"/>
    <property type="match status" value="1"/>
</dbReference>
<dbReference type="Gene3D" id="3.40.50.1010">
    <property type="entry name" value="5'-nuclease"/>
    <property type="match status" value="1"/>
</dbReference>
<keyword evidence="11" id="KW-1185">Reference proteome</keyword>
<evidence type="ECO:0000313" key="11">
    <source>
        <dbReference type="Proteomes" id="UP000007517"/>
    </source>
</evidence>
<organism evidence="10 11">
    <name type="scientific">Blastococcus saxobsidens (strain DD2)</name>
    <dbReference type="NCBI Taxonomy" id="1146883"/>
    <lineage>
        <taxon>Bacteria</taxon>
        <taxon>Bacillati</taxon>
        <taxon>Actinomycetota</taxon>
        <taxon>Actinomycetes</taxon>
        <taxon>Geodermatophilales</taxon>
        <taxon>Geodermatophilaceae</taxon>
        <taxon>Blastococcus</taxon>
    </lineage>
</organism>
<dbReference type="RefSeq" id="WP_014374219.1">
    <property type="nucleotide sequence ID" value="NC_016943.1"/>
</dbReference>
<dbReference type="EC" id="3.1.-.-" evidence="8"/>
<dbReference type="HOGENOM" id="CLU_144760_0_0_11"/>
<feature type="binding site" evidence="8">
    <location>
        <position position="100"/>
    </location>
    <ligand>
        <name>Mg(2+)</name>
        <dbReference type="ChEBI" id="CHEBI:18420"/>
    </ligand>
</feature>
<dbReference type="InterPro" id="IPR002716">
    <property type="entry name" value="PIN_dom"/>
</dbReference>
<comment type="similarity">
    <text evidence="7 8">Belongs to the PINc/VapC protein family.</text>
</comment>
<dbReference type="GO" id="GO:0000287">
    <property type="term" value="F:magnesium ion binding"/>
    <property type="evidence" value="ECO:0007669"/>
    <property type="project" value="UniProtKB-UniRule"/>
</dbReference>
<dbReference type="STRING" id="1146883.BLASA_0325"/>
<gene>
    <name evidence="8" type="primary">vapC</name>
    <name evidence="10" type="ordered locus">BLASA_0325</name>
</gene>
<dbReference type="KEGG" id="bsd:BLASA_0325"/>
<dbReference type="InterPro" id="IPR022907">
    <property type="entry name" value="VapC_family"/>
</dbReference>
<keyword evidence="8" id="KW-0800">Toxin</keyword>
<dbReference type="GO" id="GO:0004540">
    <property type="term" value="F:RNA nuclease activity"/>
    <property type="evidence" value="ECO:0007669"/>
    <property type="project" value="InterPro"/>
</dbReference>
<evidence type="ECO:0000256" key="7">
    <source>
        <dbReference type="ARBA" id="ARBA00038093"/>
    </source>
</evidence>
<evidence type="ECO:0000259" key="9">
    <source>
        <dbReference type="Pfam" id="PF01850"/>
    </source>
</evidence>
<dbReference type="InterPro" id="IPR029060">
    <property type="entry name" value="PIN-like_dom_sf"/>
</dbReference>
<accession>H6RM60</accession>
<evidence type="ECO:0000256" key="5">
    <source>
        <dbReference type="ARBA" id="ARBA00022801"/>
    </source>
</evidence>
<feature type="domain" description="PIN" evidence="9">
    <location>
        <begin position="1"/>
        <end position="125"/>
    </location>
</feature>
<reference evidence="11" key="2">
    <citation type="submission" date="2012-02" db="EMBL/GenBank/DDBJ databases">
        <title>Complete genome sequence of Blastococcus saxobsidens strain DD2.</title>
        <authorList>
            <person name="Genoscope."/>
        </authorList>
    </citation>
    <scope>NUCLEOTIDE SEQUENCE [LARGE SCALE GENOMIC DNA]</scope>
    <source>
        <strain evidence="11">DD2</strain>
    </source>
</reference>
<dbReference type="PANTHER" id="PTHR33653">
    <property type="entry name" value="RIBONUCLEASE VAPC2"/>
    <property type="match status" value="1"/>
</dbReference>
<protein>
    <recommendedName>
        <fullName evidence="8">Ribonuclease VapC</fullName>
        <shortName evidence="8">RNase VapC</shortName>
        <ecNumber evidence="8">3.1.-.-</ecNumber>
    </recommendedName>
    <alternativeName>
        <fullName evidence="8">Toxin VapC</fullName>
    </alternativeName>
</protein>
<evidence type="ECO:0000256" key="8">
    <source>
        <dbReference type="HAMAP-Rule" id="MF_00265"/>
    </source>
</evidence>
<evidence type="ECO:0000256" key="4">
    <source>
        <dbReference type="ARBA" id="ARBA00022723"/>
    </source>
</evidence>
<dbReference type="CDD" id="cd09871">
    <property type="entry name" value="PIN_MtVapC28-VapC30-like"/>
    <property type="match status" value="1"/>
</dbReference>
<dbReference type="Pfam" id="PF01850">
    <property type="entry name" value="PIN"/>
    <property type="match status" value="1"/>
</dbReference>
<dbReference type="EMBL" id="FO117623">
    <property type="protein sequence ID" value="CCG01302.1"/>
    <property type="molecule type" value="Genomic_DNA"/>
</dbReference>
<sequence length="136" mass="14357">MIVDTSAVVAILRGEPDADRYIQALATADEARTSAATYLETAVVVDANRDPVLSGRFDDLVAAVPITVEPVTRSHADIARRAYRDFGKGSGHAARLNFGDCFSYALARATGEPLLFTGTDFSATDVTPALDPADPA</sequence>
<feature type="binding site" evidence="8">
    <location>
        <position position="4"/>
    </location>
    <ligand>
        <name>Mg(2+)</name>
        <dbReference type="ChEBI" id="CHEBI:18420"/>
    </ligand>
</feature>
<keyword evidence="5 8" id="KW-0378">Hydrolase</keyword>
<keyword evidence="6 8" id="KW-0460">Magnesium</keyword>
<dbReference type="GO" id="GO:0016787">
    <property type="term" value="F:hydrolase activity"/>
    <property type="evidence" value="ECO:0007669"/>
    <property type="project" value="UniProtKB-KW"/>
</dbReference>
<dbReference type="AlphaFoldDB" id="H6RM60"/>
<keyword evidence="3 8" id="KW-0540">Nuclease</keyword>
<keyword evidence="4 8" id="KW-0479">Metal-binding</keyword>
<comment type="function">
    <text evidence="8">Toxic component of a toxin-antitoxin (TA) system. An RNase.</text>
</comment>
<dbReference type="PANTHER" id="PTHR33653:SF1">
    <property type="entry name" value="RIBONUCLEASE VAPC2"/>
    <property type="match status" value="1"/>
</dbReference>
<keyword evidence="2 8" id="KW-1277">Toxin-antitoxin system</keyword>
<proteinExistence type="inferred from homology"/>
<comment type="cofactor">
    <cofactor evidence="1 8">
        <name>Mg(2+)</name>
        <dbReference type="ChEBI" id="CHEBI:18420"/>
    </cofactor>
</comment>
<dbReference type="eggNOG" id="COG3742">
    <property type="taxonomic scope" value="Bacteria"/>
</dbReference>
<dbReference type="HAMAP" id="MF_00265">
    <property type="entry name" value="VapC_Nob1"/>
    <property type="match status" value="1"/>
</dbReference>
<dbReference type="OrthoDB" id="32625at2"/>